<accession>A0A5C4T5I1</accession>
<proteinExistence type="predicted"/>
<dbReference type="Proteomes" id="UP000307943">
    <property type="component" value="Unassembled WGS sequence"/>
</dbReference>
<protein>
    <recommendedName>
        <fullName evidence="3">Small peptidoglycan-associated lipoprotein</fullName>
    </recommendedName>
</protein>
<reference evidence="1 2" key="1">
    <citation type="submission" date="2019-05" db="EMBL/GenBank/DDBJ databases">
        <title>We sequenced the genome of Paenibacillus hemerocallicola KCTC 33185 for further insight into its adaptation and study the phylogeny of Paenibacillus.</title>
        <authorList>
            <person name="Narsing Rao M.P."/>
        </authorList>
    </citation>
    <scope>NUCLEOTIDE SEQUENCE [LARGE SCALE GENOMIC DNA]</scope>
    <source>
        <strain evidence="1 2">KCTC 33185</strain>
    </source>
</reference>
<organism evidence="1 2">
    <name type="scientific">Paenibacillus hemerocallicola</name>
    <dbReference type="NCBI Taxonomy" id="1172614"/>
    <lineage>
        <taxon>Bacteria</taxon>
        <taxon>Bacillati</taxon>
        <taxon>Bacillota</taxon>
        <taxon>Bacilli</taxon>
        <taxon>Bacillales</taxon>
        <taxon>Paenibacillaceae</taxon>
        <taxon>Paenibacillus</taxon>
    </lineage>
</organism>
<evidence type="ECO:0008006" key="3">
    <source>
        <dbReference type="Google" id="ProtNLM"/>
    </source>
</evidence>
<name>A0A5C4T5I1_9BACL</name>
<gene>
    <name evidence="1" type="ORF">FE784_22205</name>
</gene>
<evidence type="ECO:0000313" key="2">
    <source>
        <dbReference type="Proteomes" id="UP000307943"/>
    </source>
</evidence>
<dbReference type="RefSeq" id="WP_139604429.1">
    <property type="nucleotide sequence ID" value="NZ_VDCQ01000034.1"/>
</dbReference>
<comment type="caution">
    <text evidence="1">The sequence shown here is derived from an EMBL/GenBank/DDBJ whole genome shotgun (WGS) entry which is preliminary data.</text>
</comment>
<sequence>MLFAVTLLLTVNGCSSGKSNVIDEFKADAGQYSLVVFANGNVDNVVKDVNTQIIAKYPNVFQPKGVFDTNKKENKQKAEALGISEYPAYVVIDTEKVAMQTTEIDEVLEMAKKIFNKRVK</sequence>
<evidence type="ECO:0000313" key="1">
    <source>
        <dbReference type="EMBL" id="TNJ64025.1"/>
    </source>
</evidence>
<dbReference type="EMBL" id="VDCQ01000034">
    <property type="protein sequence ID" value="TNJ64025.1"/>
    <property type="molecule type" value="Genomic_DNA"/>
</dbReference>
<keyword evidence="2" id="KW-1185">Reference proteome</keyword>
<dbReference type="AlphaFoldDB" id="A0A5C4T5I1"/>